<dbReference type="AlphaFoldDB" id="A0AAW0TRT3"/>
<evidence type="ECO:0000313" key="8">
    <source>
        <dbReference type="Proteomes" id="UP001487740"/>
    </source>
</evidence>
<evidence type="ECO:0000256" key="1">
    <source>
        <dbReference type="ARBA" id="ARBA00004141"/>
    </source>
</evidence>
<dbReference type="EMBL" id="JARAKH010000028">
    <property type="protein sequence ID" value="KAK8389057.1"/>
    <property type="molecule type" value="Genomic_DNA"/>
</dbReference>
<dbReference type="InterPro" id="IPR050332">
    <property type="entry name" value="GPCR_2"/>
</dbReference>
<dbReference type="Proteomes" id="UP001487740">
    <property type="component" value="Unassembled WGS sequence"/>
</dbReference>
<comment type="caution">
    <text evidence="7">The sequence shown here is derived from an EMBL/GenBank/DDBJ whole genome shotgun (WGS) entry which is preliminary data.</text>
</comment>
<gene>
    <name evidence="7" type="ORF">O3P69_020792</name>
</gene>
<organism evidence="7 8">
    <name type="scientific">Scylla paramamosain</name>
    <name type="common">Mud crab</name>
    <dbReference type="NCBI Taxonomy" id="85552"/>
    <lineage>
        <taxon>Eukaryota</taxon>
        <taxon>Metazoa</taxon>
        <taxon>Ecdysozoa</taxon>
        <taxon>Arthropoda</taxon>
        <taxon>Crustacea</taxon>
        <taxon>Multicrustacea</taxon>
        <taxon>Malacostraca</taxon>
        <taxon>Eumalacostraca</taxon>
        <taxon>Eucarida</taxon>
        <taxon>Decapoda</taxon>
        <taxon>Pleocyemata</taxon>
        <taxon>Brachyura</taxon>
        <taxon>Eubrachyura</taxon>
        <taxon>Portunoidea</taxon>
        <taxon>Portunidae</taxon>
        <taxon>Portuninae</taxon>
        <taxon>Scylla</taxon>
    </lineage>
</organism>
<dbReference type="Gene3D" id="1.20.1070.10">
    <property type="entry name" value="Rhodopsin 7-helix transmembrane proteins"/>
    <property type="match status" value="1"/>
</dbReference>
<feature type="transmembrane region" description="Helical" evidence="5">
    <location>
        <begin position="263"/>
        <end position="281"/>
    </location>
</feature>
<dbReference type="PRINTS" id="PR00249">
    <property type="entry name" value="GPCRSECRETIN"/>
</dbReference>
<dbReference type="PANTHER" id="PTHR45620">
    <property type="entry name" value="PDF RECEPTOR-LIKE PROTEIN-RELATED"/>
    <property type="match status" value="1"/>
</dbReference>
<evidence type="ECO:0000259" key="6">
    <source>
        <dbReference type="PROSITE" id="PS50261"/>
    </source>
</evidence>
<reference evidence="7 8" key="1">
    <citation type="submission" date="2023-03" db="EMBL/GenBank/DDBJ databases">
        <title>High-quality genome of Scylla paramamosain provides insights in environmental adaptation.</title>
        <authorList>
            <person name="Zhang L."/>
        </authorList>
    </citation>
    <scope>NUCLEOTIDE SEQUENCE [LARGE SCALE GENOMIC DNA]</scope>
    <source>
        <strain evidence="7">LZ_2023a</strain>
        <tissue evidence="7">Muscle</tissue>
    </source>
</reference>
<keyword evidence="4 5" id="KW-0472">Membrane</keyword>
<feature type="transmembrane region" description="Helical" evidence="5">
    <location>
        <begin position="218"/>
        <end position="243"/>
    </location>
</feature>
<feature type="transmembrane region" description="Helical" evidence="5">
    <location>
        <begin position="59"/>
        <end position="81"/>
    </location>
</feature>
<dbReference type="PRINTS" id="PR01127">
    <property type="entry name" value="DIUHORMONER"/>
</dbReference>
<dbReference type="PROSITE" id="PS50261">
    <property type="entry name" value="G_PROTEIN_RECEP_F2_4"/>
    <property type="match status" value="1"/>
</dbReference>
<feature type="transmembrane region" description="Helical" evidence="5">
    <location>
        <begin position="93"/>
        <end position="116"/>
    </location>
</feature>
<comment type="subcellular location">
    <subcellularLocation>
        <location evidence="1">Membrane</location>
        <topology evidence="1">Multi-pass membrane protein</topology>
    </subcellularLocation>
</comment>
<dbReference type="GO" id="GO:0007188">
    <property type="term" value="P:adenylate cyclase-modulating G protein-coupled receptor signaling pathway"/>
    <property type="evidence" value="ECO:0007669"/>
    <property type="project" value="TreeGrafter"/>
</dbReference>
<dbReference type="Pfam" id="PF00002">
    <property type="entry name" value="7tm_2"/>
    <property type="match status" value="1"/>
</dbReference>
<dbReference type="InterPro" id="IPR017981">
    <property type="entry name" value="GPCR_2-like_7TM"/>
</dbReference>
<dbReference type="PANTHER" id="PTHR45620:SF15">
    <property type="entry name" value="DIURETIC HORMONE 44 RECEPTOR 1-RELATED"/>
    <property type="match status" value="1"/>
</dbReference>
<evidence type="ECO:0000256" key="3">
    <source>
        <dbReference type="ARBA" id="ARBA00022989"/>
    </source>
</evidence>
<evidence type="ECO:0000256" key="5">
    <source>
        <dbReference type="SAM" id="Phobius"/>
    </source>
</evidence>
<dbReference type="GO" id="GO:0008528">
    <property type="term" value="F:G protein-coupled peptide receptor activity"/>
    <property type="evidence" value="ECO:0007669"/>
    <property type="project" value="TreeGrafter"/>
</dbReference>
<sequence length="416" mass="47345">MGMRRRMGNEKKEEKENNATLLCFPNGTWSSKSSYTHCLKLVLGPSLDHVTTTHTTKTIFYFGHSLSLAAVTLALCIFLSFKDLRCLRNTIHANLLATYLLHNFFWIVFASVQTLLPVNVVCSFVVPITYFNLTSFMWMSVEGFYLYMLVVKIFSVDNIKLRVYTIIGWGVPVPIIIVWVAVKSTLVGTLLDETGIEGHVLDGFPNACPLIPLNTIDWIYQVPMLVFLSLNVLFLMRIMWVLITKLRSANTVETQRYRKATKALVVLIPLLGLTYILFIALPREMESIRALLLSTQGFWVALFYCFLNNEVQNSVRHHLERWKASRGLVDQRSSSVRHRRELSPLPGTRYLRRMFGGKRESVCSEVTTMSTVVTTHHSLTTTTLPLPPRRPSEAEVTAIVRDSFIAGYKRTSDIPS</sequence>
<keyword evidence="8" id="KW-1185">Reference proteome</keyword>
<accession>A0AAW0TRT3</accession>
<evidence type="ECO:0000256" key="4">
    <source>
        <dbReference type="ARBA" id="ARBA00023136"/>
    </source>
</evidence>
<dbReference type="GO" id="GO:0005886">
    <property type="term" value="C:plasma membrane"/>
    <property type="evidence" value="ECO:0007669"/>
    <property type="project" value="TreeGrafter"/>
</dbReference>
<keyword evidence="2 5" id="KW-0812">Transmembrane</keyword>
<evidence type="ECO:0000313" key="7">
    <source>
        <dbReference type="EMBL" id="KAK8389057.1"/>
    </source>
</evidence>
<keyword evidence="3 5" id="KW-1133">Transmembrane helix</keyword>
<dbReference type="GO" id="GO:0008036">
    <property type="term" value="F:diuretic hormone receptor activity"/>
    <property type="evidence" value="ECO:0007669"/>
    <property type="project" value="InterPro"/>
</dbReference>
<name>A0AAW0TRT3_SCYPA</name>
<dbReference type="GO" id="GO:0017046">
    <property type="term" value="F:peptide hormone binding"/>
    <property type="evidence" value="ECO:0007669"/>
    <property type="project" value="TreeGrafter"/>
</dbReference>
<feature type="domain" description="G-protein coupled receptors family 2 profile 2" evidence="6">
    <location>
        <begin position="56"/>
        <end position="308"/>
    </location>
</feature>
<feature type="transmembrane region" description="Helical" evidence="5">
    <location>
        <begin position="287"/>
        <end position="307"/>
    </location>
</feature>
<dbReference type="InterPro" id="IPR000832">
    <property type="entry name" value="GPCR_2_secretin-like"/>
</dbReference>
<feature type="transmembrane region" description="Helical" evidence="5">
    <location>
        <begin position="163"/>
        <end position="182"/>
    </location>
</feature>
<protein>
    <recommendedName>
        <fullName evidence="6">G-protein coupled receptors family 2 profile 2 domain-containing protein</fullName>
    </recommendedName>
</protein>
<dbReference type="InterPro" id="IPR002001">
    <property type="entry name" value="GPCR_2_diuretic_rcpt"/>
</dbReference>
<feature type="transmembrane region" description="Helical" evidence="5">
    <location>
        <begin position="128"/>
        <end position="151"/>
    </location>
</feature>
<dbReference type="GO" id="GO:0007166">
    <property type="term" value="P:cell surface receptor signaling pathway"/>
    <property type="evidence" value="ECO:0007669"/>
    <property type="project" value="InterPro"/>
</dbReference>
<proteinExistence type="predicted"/>
<evidence type="ECO:0000256" key="2">
    <source>
        <dbReference type="ARBA" id="ARBA00022692"/>
    </source>
</evidence>